<feature type="domain" description="NXPE C-terminal" evidence="3">
    <location>
        <begin position="301"/>
        <end position="522"/>
    </location>
</feature>
<dbReference type="Gene3D" id="2.60.40.10">
    <property type="entry name" value="Immunoglobulins"/>
    <property type="match status" value="1"/>
</dbReference>
<sequence>MQRYMAAASILCAFSLLGMLYLQKLSVVTTPETNIMSKTFRLSSWRQPNGSIDFEMITKSENFVISVVKPRPVHRVGKQLSIKIVAMDSRGRPKSYGGDFIRTKLYSRSPVEASTAGRVTDHGDGTYTATFFLSFPGTLSVSVKLVHPSEAVQALKKFRDGSIVRRVMVCGFQEKTNVTEWMFCSNTPNKSLNLRDVCDFSRPLVNVTFYCDRPRFSPCDSFVGCHRDHSSTLAMHDKMATADEKKLFPRDRDLLEDLPRNMSIRVKGKRLLRKVRGKPLPLCAPRLPQTASEGYWFNGNWTSLRCKAGKFRTVESVTECLRNKTLFFRGDSTIRQWFRYLMLFLKLQQHGRGSQPVYAIDEKNNIKFHFLFHNYPRNQMPLMDGKDMGYVAEEIDGIVGGKDVVILISLWAHFSAEPIQTFRSRLYGIRHAIERLHSRHPETKIIWRSPNTGHHQQFQHFVENGDWYAFQLLPVVYEILGDLNISIINVWEMSESMWHNDDMHPPDDVIKNHVDMLLSYICPFNNG</sequence>
<dbReference type="OrthoDB" id="2112051at2759"/>
<gene>
    <name evidence="5" type="primary">LOC118426615</name>
</gene>
<reference evidence="4" key="1">
    <citation type="journal article" date="2020" name="Nat. Ecol. Evol.">
        <title>Deeply conserved synteny resolves early events in vertebrate evolution.</title>
        <authorList>
            <person name="Simakov O."/>
            <person name="Marletaz F."/>
            <person name="Yue J.X."/>
            <person name="O'Connell B."/>
            <person name="Jenkins J."/>
            <person name="Brandt A."/>
            <person name="Calef R."/>
            <person name="Tung C.H."/>
            <person name="Huang T.K."/>
            <person name="Schmutz J."/>
            <person name="Satoh N."/>
            <person name="Yu J.K."/>
            <person name="Putnam N.H."/>
            <person name="Green R.E."/>
            <person name="Rokhsar D.S."/>
        </authorList>
    </citation>
    <scope>NUCLEOTIDE SEQUENCE [LARGE SCALE GENOMIC DNA]</scope>
    <source>
        <strain evidence="4">S238N-H82</strain>
    </source>
</reference>
<dbReference type="GeneID" id="118426615"/>
<accession>A0A9J7M066</accession>
<dbReference type="InterPro" id="IPR057106">
    <property type="entry name" value="NXPE4_C"/>
</dbReference>
<dbReference type="AlphaFoldDB" id="A0A9J7M066"/>
<dbReference type="SUPFAM" id="SSF81296">
    <property type="entry name" value="E set domains"/>
    <property type="match status" value="1"/>
</dbReference>
<keyword evidence="2" id="KW-0732">Signal</keyword>
<dbReference type="OMA" id="IYIQWQR"/>
<dbReference type="Pfam" id="PF24536">
    <property type="entry name" value="NXPE4_C"/>
    <property type="match status" value="1"/>
</dbReference>
<dbReference type="Pfam" id="PF06312">
    <property type="entry name" value="Neurexophilin"/>
    <property type="match status" value="1"/>
</dbReference>
<proteinExistence type="inferred from homology"/>
<dbReference type="InterPro" id="IPR026845">
    <property type="entry name" value="NXPH/NXPE"/>
</dbReference>
<dbReference type="InterPro" id="IPR014756">
    <property type="entry name" value="Ig_E-set"/>
</dbReference>
<dbReference type="PANTHER" id="PTHR16165:SF5">
    <property type="entry name" value="NXPE FAMILY MEMBER 3"/>
    <property type="match status" value="1"/>
</dbReference>
<protein>
    <submittedName>
        <fullName evidence="5">NXPE family member 3-like isoform X1</fullName>
    </submittedName>
</protein>
<evidence type="ECO:0000313" key="4">
    <source>
        <dbReference type="Proteomes" id="UP000001554"/>
    </source>
</evidence>
<evidence type="ECO:0000256" key="1">
    <source>
        <dbReference type="ARBA" id="ARBA00005431"/>
    </source>
</evidence>
<dbReference type="KEGG" id="bfo:118426615"/>
<dbReference type="RefSeq" id="XP_035692008.1">
    <property type="nucleotide sequence ID" value="XM_035836115.1"/>
</dbReference>
<evidence type="ECO:0000256" key="2">
    <source>
        <dbReference type="SAM" id="SignalP"/>
    </source>
</evidence>
<evidence type="ECO:0000313" key="5">
    <source>
        <dbReference type="RefSeq" id="XP_035692008.1"/>
    </source>
</evidence>
<feature type="signal peptide" evidence="2">
    <location>
        <begin position="1"/>
        <end position="26"/>
    </location>
</feature>
<name>A0A9J7M066_BRAFL</name>
<organism evidence="4 5">
    <name type="scientific">Branchiostoma floridae</name>
    <name type="common">Florida lancelet</name>
    <name type="synonym">Amphioxus</name>
    <dbReference type="NCBI Taxonomy" id="7739"/>
    <lineage>
        <taxon>Eukaryota</taxon>
        <taxon>Metazoa</taxon>
        <taxon>Chordata</taxon>
        <taxon>Cephalochordata</taxon>
        <taxon>Leptocardii</taxon>
        <taxon>Amphioxiformes</taxon>
        <taxon>Branchiostomatidae</taxon>
        <taxon>Branchiostoma</taxon>
    </lineage>
</organism>
<reference evidence="5" key="2">
    <citation type="submission" date="2025-08" db="UniProtKB">
        <authorList>
            <consortium name="RefSeq"/>
        </authorList>
    </citation>
    <scope>IDENTIFICATION</scope>
    <source>
        <strain evidence="5">S238N-H82</strain>
        <tissue evidence="5">Testes</tissue>
    </source>
</reference>
<keyword evidence="4" id="KW-1185">Reference proteome</keyword>
<feature type="chain" id="PRO_5039905105" evidence="2">
    <location>
        <begin position="27"/>
        <end position="527"/>
    </location>
</feature>
<dbReference type="InterPro" id="IPR013783">
    <property type="entry name" value="Ig-like_fold"/>
</dbReference>
<evidence type="ECO:0000259" key="3">
    <source>
        <dbReference type="Pfam" id="PF24536"/>
    </source>
</evidence>
<comment type="similarity">
    <text evidence="1">Belongs to the NXPE family.</text>
</comment>
<dbReference type="Proteomes" id="UP000001554">
    <property type="component" value="Chromosome 11"/>
</dbReference>
<dbReference type="PANTHER" id="PTHR16165">
    <property type="entry name" value="NXPE FAMILY MEMBER"/>
    <property type="match status" value="1"/>
</dbReference>